<dbReference type="AlphaFoldDB" id="A8MDB8"/>
<gene>
    <name evidence="2" type="ordered locus">Cmaq_0942</name>
</gene>
<dbReference type="eggNOG" id="arCOG10391">
    <property type="taxonomic scope" value="Archaea"/>
</dbReference>
<dbReference type="EMBL" id="CP000852">
    <property type="protein sequence ID" value="ABW01774.1"/>
    <property type="molecule type" value="Genomic_DNA"/>
</dbReference>
<evidence type="ECO:0000313" key="2">
    <source>
        <dbReference type="EMBL" id="ABW01774.1"/>
    </source>
</evidence>
<feature type="transmembrane region" description="Helical" evidence="1">
    <location>
        <begin position="20"/>
        <end position="41"/>
    </location>
</feature>
<proteinExistence type="predicted"/>
<reference evidence="2 3" key="1">
    <citation type="submission" date="2007-10" db="EMBL/GenBank/DDBJ databases">
        <title>Complete sequence of Caldivirga maquilingensis IC-167.</title>
        <authorList>
            <consortium name="US DOE Joint Genome Institute"/>
            <person name="Copeland A."/>
            <person name="Lucas S."/>
            <person name="Lapidus A."/>
            <person name="Barry K."/>
            <person name="Glavina del Rio T."/>
            <person name="Dalin E."/>
            <person name="Tice H."/>
            <person name="Pitluck S."/>
            <person name="Saunders E."/>
            <person name="Brettin T."/>
            <person name="Bruce D."/>
            <person name="Detter J.C."/>
            <person name="Han C."/>
            <person name="Schmutz J."/>
            <person name="Larimer F."/>
            <person name="Land M."/>
            <person name="Hauser L."/>
            <person name="Kyrpides N."/>
            <person name="Ivanova N."/>
            <person name="Biddle J.F."/>
            <person name="Zhang Z."/>
            <person name="Fitz-Gibbon S.T."/>
            <person name="Lowe T.M."/>
            <person name="Saltikov C."/>
            <person name="House C.H."/>
            <person name="Richardson P."/>
        </authorList>
    </citation>
    <scope>NUCLEOTIDE SEQUENCE [LARGE SCALE GENOMIC DNA]</scope>
    <source>
        <strain evidence="3">ATCC 700844 / DSM 13496 / JCM 10307 / IC-167</strain>
    </source>
</reference>
<accession>A8MDB8</accession>
<dbReference type="HOGENOM" id="CLU_1901818_0_0_2"/>
<keyword evidence="1" id="KW-0472">Membrane</keyword>
<dbReference type="STRING" id="397948.Cmaq_0942"/>
<dbReference type="InterPro" id="IPR012861">
    <property type="entry name" value="DUF1634"/>
</dbReference>
<dbReference type="Proteomes" id="UP000001137">
    <property type="component" value="Chromosome"/>
</dbReference>
<dbReference type="KEGG" id="cma:Cmaq_0942"/>
<organism evidence="2 3">
    <name type="scientific">Caldivirga maquilingensis (strain ATCC 700844 / DSM 13496 / JCM 10307 / IC-167)</name>
    <dbReference type="NCBI Taxonomy" id="397948"/>
    <lineage>
        <taxon>Archaea</taxon>
        <taxon>Thermoproteota</taxon>
        <taxon>Thermoprotei</taxon>
        <taxon>Thermoproteales</taxon>
        <taxon>Thermoproteaceae</taxon>
        <taxon>Caldivirga</taxon>
    </lineage>
</organism>
<name>A8MDB8_CALMQ</name>
<dbReference type="RefSeq" id="WP_012185993.1">
    <property type="nucleotide sequence ID" value="NC_009954.1"/>
</dbReference>
<sequence length="133" mass="14111">MSIEKSTIREGPEARIYGDIVYILVLVSILLLIIGCVLIILRHSDAAFCTIGGLLSGDPPNELKMCYTGSITARLNELEGIGMTIFGSAAIIGLLLTATALILKKDIIYVIISLILVTILLISALGIINVSLG</sequence>
<dbReference type="OrthoDB" id="385044at2157"/>
<keyword evidence="3" id="KW-1185">Reference proteome</keyword>
<evidence type="ECO:0000313" key="3">
    <source>
        <dbReference type="Proteomes" id="UP000001137"/>
    </source>
</evidence>
<protein>
    <recommendedName>
        <fullName evidence="4">DUF1634 domain-containing protein</fullName>
    </recommendedName>
</protein>
<dbReference type="GeneID" id="5709409"/>
<dbReference type="Pfam" id="PF07843">
    <property type="entry name" value="DUF1634"/>
    <property type="match status" value="1"/>
</dbReference>
<feature type="transmembrane region" description="Helical" evidence="1">
    <location>
        <begin position="81"/>
        <end position="102"/>
    </location>
</feature>
<keyword evidence="1" id="KW-0812">Transmembrane</keyword>
<evidence type="ECO:0008006" key="4">
    <source>
        <dbReference type="Google" id="ProtNLM"/>
    </source>
</evidence>
<keyword evidence="1" id="KW-1133">Transmembrane helix</keyword>
<feature type="transmembrane region" description="Helical" evidence="1">
    <location>
        <begin position="108"/>
        <end position="132"/>
    </location>
</feature>
<evidence type="ECO:0000256" key="1">
    <source>
        <dbReference type="SAM" id="Phobius"/>
    </source>
</evidence>